<evidence type="ECO:0000313" key="3">
    <source>
        <dbReference type="EMBL" id="GEB85756.1"/>
    </source>
</evidence>
<dbReference type="AlphaFoldDB" id="A0A4Y3TTM3"/>
<protein>
    <recommendedName>
        <fullName evidence="2">Nudix hydrolase domain-containing protein</fullName>
    </recommendedName>
</protein>
<dbReference type="SUPFAM" id="SSF55811">
    <property type="entry name" value="Nudix"/>
    <property type="match status" value="1"/>
</dbReference>
<sequence length="153" mass="16411">MHSISSPALPRVGVLAVIRHEDRFLLVRRGKMPDAGLWGFPGGKVEPGETLLQAATRELEEETALHATGQAVIDTFESIRHDTAGALAFHYVIIAVRCHLPAGPCPTPQAGDDALEARWFSYADIKALGPLACERLETLAGQVMQADRFAGGA</sequence>
<evidence type="ECO:0000256" key="1">
    <source>
        <dbReference type="ARBA" id="ARBA00022801"/>
    </source>
</evidence>
<comment type="caution">
    <text evidence="3">The sequence shown here is derived from an EMBL/GenBank/DDBJ whole genome shotgun (WGS) entry which is preliminary data.</text>
</comment>
<feature type="domain" description="Nudix hydrolase" evidence="2">
    <location>
        <begin position="9"/>
        <end position="143"/>
    </location>
</feature>
<accession>A0A4Y3TTM3</accession>
<dbReference type="InterPro" id="IPR015797">
    <property type="entry name" value="NUDIX_hydrolase-like_dom_sf"/>
</dbReference>
<dbReference type="PANTHER" id="PTHR43736:SF1">
    <property type="entry name" value="DIHYDRONEOPTERIN TRIPHOSPHATE DIPHOSPHATASE"/>
    <property type="match status" value="1"/>
</dbReference>
<dbReference type="PROSITE" id="PS51462">
    <property type="entry name" value="NUDIX"/>
    <property type="match status" value="1"/>
</dbReference>
<reference evidence="3 4" key="1">
    <citation type="submission" date="2019-06" db="EMBL/GenBank/DDBJ databases">
        <title>Whole genome shotgun sequence of Acetobacter peroxydans NBRC 13755.</title>
        <authorList>
            <person name="Hosoyama A."/>
            <person name="Uohara A."/>
            <person name="Ohji S."/>
            <person name="Ichikawa N."/>
        </authorList>
    </citation>
    <scope>NUCLEOTIDE SEQUENCE [LARGE SCALE GENOMIC DNA]</scope>
    <source>
        <strain evidence="3 4">NBRC 13755</strain>
    </source>
</reference>
<dbReference type="Proteomes" id="UP000317730">
    <property type="component" value="Unassembled WGS sequence"/>
</dbReference>
<dbReference type="PRINTS" id="PR00502">
    <property type="entry name" value="NUDIXFAMILY"/>
</dbReference>
<dbReference type="Gene3D" id="3.90.79.10">
    <property type="entry name" value="Nucleoside Triphosphate Pyrophosphohydrolase"/>
    <property type="match status" value="1"/>
</dbReference>
<dbReference type="EMBL" id="BJMV01000007">
    <property type="protein sequence ID" value="GEB85756.1"/>
    <property type="molecule type" value="Genomic_DNA"/>
</dbReference>
<dbReference type="Pfam" id="PF00293">
    <property type="entry name" value="NUDIX"/>
    <property type="match status" value="1"/>
</dbReference>
<name>A0A4Y3TTM3_9PROT</name>
<keyword evidence="4" id="KW-1185">Reference proteome</keyword>
<proteinExistence type="predicted"/>
<dbReference type="PANTHER" id="PTHR43736">
    <property type="entry name" value="ADP-RIBOSE PYROPHOSPHATASE"/>
    <property type="match status" value="1"/>
</dbReference>
<evidence type="ECO:0000259" key="2">
    <source>
        <dbReference type="PROSITE" id="PS51462"/>
    </source>
</evidence>
<dbReference type="CDD" id="cd04673">
    <property type="entry name" value="NUDIX_ADPRase"/>
    <property type="match status" value="1"/>
</dbReference>
<dbReference type="OrthoDB" id="9761969at2"/>
<gene>
    <name evidence="3" type="ORF">APE01nite_15530</name>
</gene>
<keyword evidence="1" id="KW-0378">Hydrolase</keyword>
<dbReference type="InterPro" id="IPR000086">
    <property type="entry name" value="NUDIX_hydrolase_dom"/>
</dbReference>
<dbReference type="GO" id="GO:0016787">
    <property type="term" value="F:hydrolase activity"/>
    <property type="evidence" value="ECO:0007669"/>
    <property type="project" value="UniProtKB-KW"/>
</dbReference>
<organism evidence="3 4">
    <name type="scientific">Acetobacter peroxydans</name>
    <dbReference type="NCBI Taxonomy" id="104098"/>
    <lineage>
        <taxon>Bacteria</taxon>
        <taxon>Pseudomonadati</taxon>
        <taxon>Pseudomonadota</taxon>
        <taxon>Alphaproteobacteria</taxon>
        <taxon>Acetobacterales</taxon>
        <taxon>Acetobacteraceae</taxon>
        <taxon>Acetobacter</taxon>
    </lineage>
</organism>
<evidence type="ECO:0000313" key="4">
    <source>
        <dbReference type="Proteomes" id="UP000317730"/>
    </source>
</evidence>
<dbReference type="InterPro" id="IPR020476">
    <property type="entry name" value="Nudix_hydrolase"/>
</dbReference>